<dbReference type="HOGENOM" id="CLU_3031934_0_0_1"/>
<dbReference type="EMBL" id="DS499594">
    <property type="protein sequence ID" value="EDP55410.1"/>
    <property type="molecule type" value="Genomic_DNA"/>
</dbReference>
<protein>
    <submittedName>
        <fullName evidence="1">Uncharacterized protein</fullName>
    </submittedName>
</protein>
<dbReference type="VEuPathDB" id="FungiDB:AFUB_001010"/>
<organism evidence="1 2">
    <name type="scientific">Aspergillus fumigatus (strain CBS 144.89 / FGSC A1163 / CEA10)</name>
    <name type="common">Neosartorya fumigata</name>
    <dbReference type="NCBI Taxonomy" id="451804"/>
    <lineage>
        <taxon>Eukaryota</taxon>
        <taxon>Fungi</taxon>
        <taxon>Dikarya</taxon>
        <taxon>Ascomycota</taxon>
        <taxon>Pezizomycotina</taxon>
        <taxon>Eurotiomycetes</taxon>
        <taxon>Eurotiomycetidae</taxon>
        <taxon>Eurotiales</taxon>
        <taxon>Aspergillaceae</taxon>
        <taxon>Aspergillus</taxon>
        <taxon>Aspergillus subgen. Fumigati</taxon>
    </lineage>
</organism>
<sequence>MHRRQGHASLNLESCLRGRGGYSIWLSVISFRGGNPDQLCRLAGGCQAVQEGQCP</sequence>
<keyword evidence="2" id="KW-1185">Reference proteome</keyword>
<dbReference type="Proteomes" id="UP000001699">
    <property type="component" value="Unassembled WGS sequence"/>
</dbReference>
<reference evidence="1 2" key="1">
    <citation type="journal article" date="2008" name="PLoS Genet.">
        <title>Genomic islands in the pathogenic filamentous fungus Aspergillus fumigatus.</title>
        <authorList>
            <person name="Fedorova N.D."/>
            <person name="Khaldi N."/>
            <person name="Joardar V.S."/>
            <person name="Maiti R."/>
            <person name="Amedeo P."/>
            <person name="Anderson M.J."/>
            <person name="Crabtree J."/>
            <person name="Silva J.C."/>
            <person name="Badger J.H."/>
            <person name="Albarraq A."/>
            <person name="Angiuoli S."/>
            <person name="Bussey H."/>
            <person name="Bowyer P."/>
            <person name="Cotty P.J."/>
            <person name="Dyer P.S."/>
            <person name="Egan A."/>
            <person name="Galens K."/>
            <person name="Fraser-Liggett C.M."/>
            <person name="Haas B.J."/>
            <person name="Inman J.M."/>
            <person name="Kent R."/>
            <person name="Lemieux S."/>
            <person name="Malavazi I."/>
            <person name="Orvis J."/>
            <person name="Roemer T."/>
            <person name="Ronning C.M."/>
            <person name="Sundaram J.P."/>
            <person name="Sutton G."/>
            <person name="Turner G."/>
            <person name="Venter J.C."/>
            <person name="White O.R."/>
            <person name="Whitty B.R."/>
            <person name="Youngman P."/>
            <person name="Wolfe K.H."/>
            <person name="Goldman G.H."/>
            <person name="Wortman J.R."/>
            <person name="Jiang B."/>
            <person name="Denning D.W."/>
            <person name="Nierman W.C."/>
        </authorList>
    </citation>
    <scope>NUCLEOTIDE SEQUENCE [LARGE SCALE GENOMIC DNA]</scope>
    <source>
        <strain evidence="2">CBS 144.89 / FGSC A1163 / CEA10</strain>
    </source>
</reference>
<dbReference type="AlphaFoldDB" id="B0XM61"/>
<name>B0XM61_ASPFC</name>
<accession>B0XM61</accession>
<proteinExistence type="predicted"/>
<evidence type="ECO:0000313" key="1">
    <source>
        <dbReference type="EMBL" id="EDP55410.1"/>
    </source>
</evidence>
<gene>
    <name evidence="1" type="ORF">AFUB_001010</name>
</gene>
<evidence type="ECO:0000313" key="2">
    <source>
        <dbReference type="Proteomes" id="UP000001699"/>
    </source>
</evidence>